<dbReference type="PANTHER" id="PTHR43000">
    <property type="entry name" value="DTDP-D-GLUCOSE 4,6-DEHYDRATASE-RELATED"/>
    <property type="match status" value="1"/>
</dbReference>
<dbReference type="EMBL" id="SJSA01000001">
    <property type="protein sequence ID" value="TGG39362.1"/>
    <property type="molecule type" value="Genomic_DNA"/>
</dbReference>
<proteinExistence type="predicted"/>
<feature type="domain" description="NAD(P)-binding" evidence="1">
    <location>
        <begin position="5"/>
        <end position="310"/>
    </location>
</feature>
<dbReference type="Gene3D" id="3.40.50.720">
    <property type="entry name" value="NAD(P)-binding Rossmann-like Domain"/>
    <property type="match status" value="1"/>
</dbReference>
<gene>
    <name evidence="2" type="ORF">EZ315_01025</name>
</gene>
<accession>A0A4Z0V7M1</accession>
<keyword evidence="3" id="KW-1185">Reference proteome</keyword>
<sequence length="322" mass="36638">MDKFLITGCSGFVARHFLDYLEDNKIRCEVLGLDLDAFQAHRYFKYVDMRSECVDLLKKEEIERVIFDFQPKYILHLASFSSVAFSWKNPTISFKNNVNIFLNLLEVIREYGLNTRVLSIGSSEEYGNVLPEETPLTEESPLRPLSPYAVARVAQEMLSKLYADSFGIDIVITRSFNHIGPGQRDVFVVPSFIRKMLDAKLAGQADMTMLTGNLDIVRDFLDVRDVVKAYYLLLKKGKKGEVYNICSGNPTKLQEIISIASEIIDIDVHTEMSASLVRPNDNPLILGDNSKLKSHTGWSAGYTLKQSIEDIIEYWRNILSED</sequence>
<dbReference type="Proteomes" id="UP000297635">
    <property type="component" value="Unassembled WGS sequence"/>
</dbReference>
<dbReference type="InterPro" id="IPR036291">
    <property type="entry name" value="NAD(P)-bd_dom_sf"/>
</dbReference>
<reference evidence="2 3" key="1">
    <citation type="submission" date="2019-02" db="EMBL/GenBank/DDBJ databases">
        <title>Isolation and identification of novel species under the genus Muribaculum.</title>
        <authorList>
            <person name="Miyake S."/>
            <person name="Ding Y."/>
            <person name="Low A."/>
            <person name="Soh M."/>
            <person name="Seedorf H."/>
        </authorList>
    </citation>
    <scope>NUCLEOTIDE SEQUENCE [LARGE SCALE GENOMIC DNA]</scope>
    <source>
        <strain evidence="2 3">TLL-A3</strain>
    </source>
</reference>
<evidence type="ECO:0000313" key="3">
    <source>
        <dbReference type="Proteomes" id="UP000297635"/>
    </source>
</evidence>
<dbReference type="GeneID" id="82148353"/>
<evidence type="ECO:0000313" key="2">
    <source>
        <dbReference type="EMBL" id="TGG39362.1"/>
    </source>
</evidence>
<name>A0A4Z0V7M1_9BACT</name>
<dbReference type="RefSeq" id="WP_135469861.1">
    <property type="nucleotide sequence ID" value="NZ_CASJDB010000010.1"/>
</dbReference>
<dbReference type="Gene3D" id="3.90.25.10">
    <property type="entry name" value="UDP-galactose 4-epimerase, domain 1"/>
    <property type="match status" value="1"/>
</dbReference>
<organism evidence="2 3">
    <name type="scientific">Duncaniella freteri</name>
    <dbReference type="NCBI Taxonomy" id="2530391"/>
    <lineage>
        <taxon>Bacteria</taxon>
        <taxon>Pseudomonadati</taxon>
        <taxon>Bacteroidota</taxon>
        <taxon>Bacteroidia</taxon>
        <taxon>Bacteroidales</taxon>
        <taxon>Muribaculaceae</taxon>
        <taxon>Duncaniella</taxon>
    </lineage>
</organism>
<evidence type="ECO:0000259" key="1">
    <source>
        <dbReference type="Pfam" id="PF16363"/>
    </source>
</evidence>
<dbReference type="Pfam" id="PF16363">
    <property type="entry name" value="GDP_Man_Dehyd"/>
    <property type="match status" value="1"/>
</dbReference>
<comment type="caution">
    <text evidence="2">The sequence shown here is derived from an EMBL/GenBank/DDBJ whole genome shotgun (WGS) entry which is preliminary data.</text>
</comment>
<protein>
    <submittedName>
        <fullName evidence="2">NAD-dependent epimerase/dehydratase family protein</fullName>
    </submittedName>
</protein>
<dbReference type="AlphaFoldDB" id="A0A4Z0V7M1"/>
<dbReference type="SUPFAM" id="SSF51735">
    <property type="entry name" value="NAD(P)-binding Rossmann-fold domains"/>
    <property type="match status" value="1"/>
</dbReference>
<dbReference type="InterPro" id="IPR016040">
    <property type="entry name" value="NAD(P)-bd_dom"/>
</dbReference>